<evidence type="ECO:0000256" key="1">
    <source>
        <dbReference type="SAM" id="Phobius"/>
    </source>
</evidence>
<evidence type="ECO:0000313" key="2">
    <source>
        <dbReference type="EMBL" id="PIU41132.1"/>
    </source>
</evidence>
<keyword evidence="1" id="KW-0812">Transmembrane</keyword>
<organism evidence="2 3">
    <name type="scientific">Candidatus Aquitaenariimonas noxiae</name>
    <dbReference type="NCBI Taxonomy" id="1974741"/>
    <lineage>
        <taxon>Bacteria</taxon>
        <taxon>Pseudomonadati</taxon>
        <taxon>Candidatus Omnitrophota</taxon>
        <taxon>Candidatus Aquitaenariimonas</taxon>
    </lineage>
</organism>
<dbReference type="AlphaFoldDB" id="A0A2J0KRA4"/>
<dbReference type="EMBL" id="PEWV01000071">
    <property type="protein sequence ID" value="PIU41132.1"/>
    <property type="molecule type" value="Genomic_DNA"/>
</dbReference>
<keyword evidence="1" id="KW-0472">Membrane</keyword>
<gene>
    <name evidence="2" type="ORF">COS99_07280</name>
</gene>
<reference evidence="2 3" key="1">
    <citation type="submission" date="2017-09" db="EMBL/GenBank/DDBJ databases">
        <title>Depth-based differentiation of microbial function through sediment-hosted aquifers and enrichment of novel symbionts in the deep terrestrial subsurface.</title>
        <authorList>
            <person name="Probst A.J."/>
            <person name="Ladd B."/>
            <person name="Jarett J.K."/>
            <person name="Geller-Mcgrath D.E."/>
            <person name="Sieber C.M."/>
            <person name="Emerson J.B."/>
            <person name="Anantharaman K."/>
            <person name="Thomas B.C."/>
            <person name="Malmstrom R."/>
            <person name="Stieglmeier M."/>
            <person name="Klingl A."/>
            <person name="Woyke T."/>
            <person name="Ryan C.M."/>
            <person name="Banfield J.F."/>
        </authorList>
    </citation>
    <scope>NUCLEOTIDE SEQUENCE [LARGE SCALE GENOMIC DNA]</scope>
    <source>
        <strain evidence="2">CG07_land_8_20_14_0_80_42_15</strain>
    </source>
</reference>
<feature type="transmembrane region" description="Helical" evidence="1">
    <location>
        <begin position="113"/>
        <end position="130"/>
    </location>
</feature>
<proteinExistence type="predicted"/>
<evidence type="ECO:0000313" key="3">
    <source>
        <dbReference type="Proteomes" id="UP000230052"/>
    </source>
</evidence>
<protein>
    <recommendedName>
        <fullName evidence="4">Zinc-finger domain-containing protein</fullName>
    </recommendedName>
</protein>
<dbReference type="Proteomes" id="UP000230052">
    <property type="component" value="Unassembled WGS sequence"/>
</dbReference>
<feature type="transmembrane region" description="Helical" evidence="1">
    <location>
        <begin position="90"/>
        <end position="107"/>
    </location>
</feature>
<accession>A0A2J0KRA4</accession>
<comment type="caution">
    <text evidence="2">The sequence shown here is derived from an EMBL/GenBank/DDBJ whole genome shotgun (WGS) entry which is preliminary data.</text>
</comment>
<name>A0A2J0KRA4_9BACT</name>
<keyword evidence="1" id="KW-1133">Transmembrane helix</keyword>
<evidence type="ECO:0008006" key="4">
    <source>
        <dbReference type="Google" id="ProtNLM"/>
    </source>
</evidence>
<sequence length="164" mass="18974">MDDIIKNELKRKMASVKAARTDRCPGEAELNDYLEGLLPKAKEEAIAAHVKSCYWCIEQLDLAQRGNDFFYQKGRGISLMTKIRTNSLKWFKENIWLLAAFIAFVISFMSKKYFFQFLILTLILGIKWIFTTGGSKTVIMIYEALRKKDAKQADEKQPSDRFTV</sequence>